<evidence type="ECO:0000259" key="3">
    <source>
        <dbReference type="Pfam" id="PF02581"/>
    </source>
</evidence>
<reference evidence="4 5" key="1">
    <citation type="submission" date="2018-04" db="EMBL/GenBank/DDBJ databases">
        <title>Genomic Encyclopedia of Archaeal and Bacterial Type Strains, Phase II (KMG-II): from individual species to whole genera.</title>
        <authorList>
            <person name="Goeker M."/>
        </authorList>
    </citation>
    <scope>NUCLEOTIDE SEQUENCE [LARGE SCALE GENOMIC DNA]</scope>
    <source>
        <strain evidence="4 5">DSM 28823</strain>
    </source>
</reference>
<organism evidence="4 5">
    <name type="scientific">Mangrovibacterium marinum</name>
    <dbReference type="NCBI Taxonomy" id="1639118"/>
    <lineage>
        <taxon>Bacteria</taxon>
        <taxon>Pseudomonadati</taxon>
        <taxon>Bacteroidota</taxon>
        <taxon>Bacteroidia</taxon>
        <taxon>Marinilabiliales</taxon>
        <taxon>Prolixibacteraceae</taxon>
        <taxon>Mangrovibacterium</taxon>
    </lineage>
</organism>
<evidence type="ECO:0000256" key="2">
    <source>
        <dbReference type="ARBA" id="ARBA00022977"/>
    </source>
</evidence>
<dbReference type="GO" id="GO:0004789">
    <property type="term" value="F:thiamine-phosphate diphosphorylase activity"/>
    <property type="evidence" value="ECO:0007669"/>
    <property type="project" value="TreeGrafter"/>
</dbReference>
<dbReference type="EMBL" id="QAAD01000032">
    <property type="protein sequence ID" value="PTN04342.1"/>
    <property type="molecule type" value="Genomic_DNA"/>
</dbReference>
<keyword evidence="5" id="KW-1185">Reference proteome</keyword>
<dbReference type="InterPro" id="IPR013785">
    <property type="entry name" value="Aldolase_TIM"/>
</dbReference>
<dbReference type="OrthoDB" id="194683at2"/>
<dbReference type="Proteomes" id="UP000243525">
    <property type="component" value="Unassembled WGS sequence"/>
</dbReference>
<gene>
    <name evidence="4" type="ORF">C8N47_13215</name>
</gene>
<dbReference type="CDD" id="cd00564">
    <property type="entry name" value="TMP_TenI"/>
    <property type="match status" value="1"/>
</dbReference>
<comment type="caution">
    <text evidence="4">The sequence shown here is derived from an EMBL/GenBank/DDBJ whole genome shotgun (WGS) entry which is preliminary data.</text>
</comment>
<protein>
    <submittedName>
        <fullName evidence="4">Thiamine-phosphate pyrophosphorylase</fullName>
    </submittedName>
</protein>
<dbReference type="InterPro" id="IPR036206">
    <property type="entry name" value="ThiamineP_synth_sf"/>
</dbReference>
<evidence type="ECO:0000313" key="5">
    <source>
        <dbReference type="Proteomes" id="UP000243525"/>
    </source>
</evidence>
<dbReference type="GO" id="GO:0009228">
    <property type="term" value="P:thiamine biosynthetic process"/>
    <property type="evidence" value="ECO:0007669"/>
    <property type="project" value="UniProtKB-KW"/>
</dbReference>
<dbReference type="GO" id="GO:0005737">
    <property type="term" value="C:cytoplasm"/>
    <property type="evidence" value="ECO:0007669"/>
    <property type="project" value="TreeGrafter"/>
</dbReference>
<accession>A0A2T5BX23</accession>
<name>A0A2T5BX23_9BACT</name>
<sequence>MKLLVISHPDQFAHEAEVINQLFELGMQHFHLRKPNWSTEEIRNLLKSVQPTFFNRIIIHDHFQLAVEFGLGGIHFSAKTKNQMPQWRSFEGSRSTSCHSLEELHELPDQIDYAFLSPIFPSISKQGYHANFDFDELEKFLATYNKAEVIALGGIEAGKIQTCRQIGFNGIAVLGNIWQEGQTQRELTDRFRILQKQNGRQIRNDNKIRL</sequence>
<dbReference type="Pfam" id="PF02581">
    <property type="entry name" value="TMP-TENI"/>
    <property type="match status" value="1"/>
</dbReference>
<comment type="pathway">
    <text evidence="1">Cofactor biosynthesis; thiamine diphosphate biosynthesis.</text>
</comment>
<dbReference type="AlphaFoldDB" id="A0A2T5BX23"/>
<feature type="domain" description="Thiamine phosphate synthase/TenI" evidence="3">
    <location>
        <begin position="5"/>
        <end position="177"/>
    </location>
</feature>
<evidence type="ECO:0000256" key="1">
    <source>
        <dbReference type="ARBA" id="ARBA00004948"/>
    </source>
</evidence>
<dbReference type="PANTHER" id="PTHR20857">
    <property type="entry name" value="THIAMINE-PHOSPHATE PYROPHOSPHORYLASE"/>
    <property type="match status" value="1"/>
</dbReference>
<dbReference type="Gene3D" id="3.20.20.70">
    <property type="entry name" value="Aldolase class I"/>
    <property type="match status" value="1"/>
</dbReference>
<keyword evidence="2" id="KW-0784">Thiamine biosynthesis</keyword>
<evidence type="ECO:0000313" key="4">
    <source>
        <dbReference type="EMBL" id="PTN04342.1"/>
    </source>
</evidence>
<dbReference type="RefSeq" id="WP_107823893.1">
    <property type="nucleotide sequence ID" value="NZ_OY782574.1"/>
</dbReference>
<proteinExistence type="predicted"/>
<dbReference type="SUPFAM" id="SSF51391">
    <property type="entry name" value="Thiamin phosphate synthase"/>
    <property type="match status" value="1"/>
</dbReference>
<dbReference type="InterPro" id="IPR022998">
    <property type="entry name" value="ThiamineP_synth_TenI"/>
</dbReference>
<dbReference type="PANTHER" id="PTHR20857:SF15">
    <property type="entry name" value="THIAMINE-PHOSPHATE SYNTHASE"/>
    <property type="match status" value="1"/>
</dbReference>